<feature type="non-terminal residue" evidence="1">
    <location>
        <position position="1"/>
    </location>
</feature>
<accession>D5RTZ0</accession>
<protein>
    <recommendedName>
        <fullName evidence="3">Hydrogenase expression protein HypE</fullName>
    </recommendedName>
</protein>
<dbReference type="PANTHER" id="PTHR43485">
    <property type="entry name" value="HYDROGENASE-4 COMPONENT G"/>
    <property type="match status" value="1"/>
</dbReference>
<dbReference type="InterPro" id="IPR037232">
    <property type="entry name" value="NADH_quin_OxRdtase_su_C/D-like"/>
</dbReference>
<dbReference type="InterPro" id="IPR029014">
    <property type="entry name" value="NiFe-Hase_large"/>
</dbReference>
<dbReference type="AlphaFoldDB" id="D5RTZ0"/>
<dbReference type="Gene3D" id="1.10.645.10">
    <property type="entry name" value="Cytochrome-c3 Hydrogenase, chain B"/>
    <property type="match status" value="1"/>
</dbReference>
<proteinExistence type="predicted"/>
<dbReference type="Proteomes" id="UP000005324">
    <property type="component" value="Unassembled WGS sequence"/>
</dbReference>
<dbReference type="SUPFAM" id="SSF143243">
    <property type="entry name" value="Nqo5-like"/>
    <property type="match status" value="1"/>
</dbReference>
<dbReference type="GO" id="GO:0016151">
    <property type="term" value="F:nickel cation binding"/>
    <property type="evidence" value="ECO:0007669"/>
    <property type="project" value="InterPro"/>
</dbReference>
<name>D5RTZ0_9PROT</name>
<keyword evidence="2" id="KW-1185">Reference proteome</keyword>
<gene>
    <name evidence="1" type="ORF">HMPREF0731_4552</name>
</gene>
<dbReference type="EMBL" id="ADVL01000877">
    <property type="protein sequence ID" value="EFH09229.1"/>
    <property type="molecule type" value="Genomic_DNA"/>
</dbReference>
<feature type="non-terminal residue" evidence="1">
    <location>
        <position position="324"/>
    </location>
</feature>
<evidence type="ECO:0008006" key="3">
    <source>
        <dbReference type="Google" id="ProtNLM"/>
    </source>
</evidence>
<dbReference type="PANTHER" id="PTHR43485:SF1">
    <property type="entry name" value="FORMATE HYDROGENLYASE SUBUNIT 5-RELATED"/>
    <property type="match status" value="1"/>
</dbReference>
<dbReference type="InterPro" id="IPR052197">
    <property type="entry name" value="ComplexI_49kDa-like"/>
</dbReference>
<dbReference type="RefSeq" id="WP_007006433.1">
    <property type="nucleotide sequence ID" value="NZ_GG771085.1"/>
</dbReference>
<organism evidence="1 2">
    <name type="scientific">Pseudoroseomonas cervicalis ATCC 49957</name>
    <dbReference type="NCBI Taxonomy" id="525371"/>
    <lineage>
        <taxon>Bacteria</taxon>
        <taxon>Pseudomonadati</taxon>
        <taxon>Pseudomonadota</taxon>
        <taxon>Alphaproteobacteria</taxon>
        <taxon>Acetobacterales</taxon>
        <taxon>Roseomonadaceae</taxon>
        <taxon>Roseomonas</taxon>
    </lineage>
</organism>
<evidence type="ECO:0000313" key="2">
    <source>
        <dbReference type="Proteomes" id="UP000005324"/>
    </source>
</evidence>
<comment type="caution">
    <text evidence="1">The sequence shown here is derived from an EMBL/GenBank/DDBJ whole genome shotgun (WGS) entry which is preliminary data.</text>
</comment>
<dbReference type="Pfam" id="PF00374">
    <property type="entry name" value="NiFeSe_Hases"/>
    <property type="match status" value="1"/>
</dbReference>
<evidence type="ECO:0000313" key="1">
    <source>
        <dbReference type="EMBL" id="EFH09229.1"/>
    </source>
</evidence>
<dbReference type="InterPro" id="IPR001501">
    <property type="entry name" value="Ni-dep_hyd_lsu"/>
</dbReference>
<dbReference type="SUPFAM" id="SSF56762">
    <property type="entry name" value="HydB/Nqo4-like"/>
    <property type="match status" value="1"/>
</dbReference>
<sequence>LAGRPAAPCRHELDAAAWAALPAALRQEPGLELLGLWPGEGMVHAAFRAPGAASPLLASVAAEGAGYAALSPARPGAEWFERMIADLAGWPALGGTDARPLLDHGRWAMRAPLSAAPPPRLGEVPQPEFLAVPGEGVHQIPLGPIQGGFGEPAHWRLHVRGETVLRLEVLPGYAHRGVLALLRGRTLEQAAPLVARIAGDSTVAHSWAFALAAERALGIAAPARAAALRGVMAELERIANHLRDIGAICAEAGFHWPDSRCGALREAVLRAAGAAFGHRLMMDGVVPGGVARDLSPEGVALLADAMALLGAELPPLRRVGRAPC</sequence>
<reference evidence="1 2" key="1">
    <citation type="submission" date="2010-04" db="EMBL/GenBank/DDBJ databases">
        <authorList>
            <person name="Qin X."/>
            <person name="Bachman B."/>
            <person name="Battles P."/>
            <person name="Bell A."/>
            <person name="Bess C."/>
            <person name="Bickham C."/>
            <person name="Chaboub L."/>
            <person name="Chen D."/>
            <person name="Coyle M."/>
            <person name="Deiros D.R."/>
            <person name="Dinh H."/>
            <person name="Forbes L."/>
            <person name="Fowler G."/>
            <person name="Francisco L."/>
            <person name="Fu Q."/>
            <person name="Gubbala S."/>
            <person name="Hale W."/>
            <person name="Han Y."/>
            <person name="Hemphill L."/>
            <person name="Highlander S.K."/>
            <person name="Hirani K."/>
            <person name="Hogues M."/>
            <person name="Jackson L."/>
            <person name="Jakkamsetti A."/>
            <person name="Javaid M."/>
            <person name="Jiang H."/>
            <person name="Korchina V."/>
            <person name="Kovar C."/>
            <person name="Lara F."/>
            <person name="Lee S."/>
            <person name="Mata R."/>
            <person name="Mathew T."/>
            <person name="Moen C."/>
            <person name="Morales K."/>
            <person name="Munidasa M."/>
            <person name="Nazareth L."/>
            <person name="Ngo R."/>
            <person name="Nguyen L."/>
            <person name="Okwuonu G."/>
            <person name="Ongeri F."/>
            <person name="Patil S."/>
            <person name="Petrosino J."/>
            <person name="Pham C."/>
            <person name="Pham P."/>
            <person name="Pu L.-L."/>
            <person name="Puazo M."/>
            <person name="Raj R."/>
            <person name="Reid J."/>
            <person name="Rouhana J."/>
            <person name="Saada N."/>
            <person name="Shang Y."/>
            <person name="Simmons D."/>
            <person name="Thornton R."/>
            <person name="Warren J."/>
            <person name="Weissenberger G."/>
            <person name="Zhang J."/>
            <person name="Zhang L."/>
            <person name="Zhou C."/>
            <person name="Zhu D."/>
            <person name="Muzny D."/>
            <person name="Worley K."/>
            <person name="Gibbs R."/>
        </authorList>
    </citation>
    <scope>NUCLEOTIDE SEQUENCE [LARGE SCALE GENOMIC DNA]</scope>
    <source>
        <strain evidence="1 2">ATCC 49957</strain>
    </source>
</reference>